<dbReference type="SUPFAM" id="SSF50475">
    <property type="entry name" value="FMN-binding split barrel"/>
    <property type="match status" value="1"/>
</dbReference>
<dbReference type="Gene3D" id="2.30.110.10">
    <property type="entry name" value="Electron Transport, Fmn-binding Protein, Chain A"/>
    <property type="match status" value="1"/>
</dbReference>
<accession>A0A059G4Y2</accession>
<keyword evidence="2" id="KW-0560">Oxidoreductase</keyword>
<reference evidence="4 5" key="1">
    <citation type="journal article" date="2014" name="Antonie Van Leeuwenhoek">
        <title>Hyphomonas beringensis sp. nov. and Hyphomonas chukchiensis sp. nov., isolated from surface seawater of the Bering Sea and Chukchi Sea.</title>
        <authorList>
            <person name="Li C."/>
            <person name="Lai Q."/>
            <person name="Li G."/>
            <person name="Dong C."/>
            <person name="Wang J."/>
            <person name="Liao Y."/>
            <person name="Shao Z."/>
        </authorList>
    </citation>
    <scope>NUCLEOTIDE SEQUENCE [LARGE SCALE GENOMIC DNA]</scope>
    <source>
        <strain evidence="4 5">SCH89</strain>
    </source>
</reference>
<dbReference type="InterPro" id="IPR050268">
    <property type="entry name" value="NADH-dep_flavin_reductase"/>
</dbReference>
<evidence type="ECO:0000313" key="4">
    <source>
        <dbReference type="EMBL" id="KDA01538.1"/>
    </source>
</evidence>
<dbReference type="OrthoDB" id="9792858at2"/>
<evidence type="ECO:0000256" key="2">
    <source>
        <dbReference type="ARBA" id="ARBA00023002"/>
    </source>
</evidence>
<comment type="similarity">
    <text evidence="1">Belongs to the non-flavoprotein flavin reductase family.</text>
</comment>
<dbReference type="InterPro" id="IPR002563">
    <property type="entry name" value="Flavin_Rdtase-like_dom"/>
</dbReference>
<organism evidence="4 5">
    <name type="scientific">Hyphomonas oceanitis SCH89</name>
    <dbReference type="NCBI Taxonomy" id="1280953"/>
    <lineage>
        <taxon>Bacteria</taxon>
        <taxon>Pseudomonadati</taxon>
        <taxon>Pseudomonadota</taxon>
        <taxon>Alphaproteobacteria</taxon>
        <taxon>Hyphomonadales</taxon>
        <taxon>Hyphomonadaceae</taxon>
        <taxon>Hyphomonas</taxon>
    </lineage>
</organism>
<dbReference type="GO" id="GO:0042602">
    <property type="term" value="F:riboflavin reductase (NADPH) activity"/>
    <property type="evidence" value="ECO:0007669"/>
    <property type="project" value="TreeGrafter"/>
</dbReference>
<dbReference type="Pfam" id="PF01613">
    <property type="entry name" value="Flavin_Reduct"/>
    <property type="match status" value="1"/>
</dbReference>
<keyword evidence="5" id="KW-1185">Reference proteome</keyword>
<dbReference type="GO" id="GO:0010181">
    <property type="term" value="F:FMN binding"/>
    <property type="evidence" value="ECO:0007669"/>
    <property type="project" value="InterPro"/>
</dbReference>
<dbReference type="Proteomes" id="UP000024942">
    <property type="component" value="Unassembled WGS sequence"/>
</dbReference>
<name>A0A059G4Y2_9PROT</name>
<evidence type="ECO:0000313" key="5">
    <source>
        <dbReference type="Proteomes" id="UP000024942"/>
    </source>
</evidence>
<dbReference type="PANTHER" id="PTHR30466">
    <property type="entry name" value="FLAVIN REDUCTASE"/>
    <property type="match status" value="1"/>
</dbReference>
<gene>
    <name evidence="4" type="ORF">HOC_14772</name>
</gene>
<evidence type="ECO:0000256" key="1">
    <source>
        <dbReference type="ARBA" id="ARBA00008898"/>
    </source>
</evidence>
<evidence type="ECO:0000259" key="3">
    <source>
        <dbReference type="SMART" id="SM00903"/>
    </source>
</evidence>
<sequence length="166" mass="18352">MWRMEFDTRSLRDALGLFVTGVTIITARNEAGVPFGVTANSFNSVSMDPPLILWSLSRASRNVSAFQKAQHFCVHILRENQEDLSRRFAMSDIDKFEGMEFEPGAGGVPILPGSAARLECRTYAQHDGGDHVIFLGEVIRIAADHEARPLLFHGGRYAVLSDTITS</sequence>
<dbReference type="AlphaFoldDB" id="A0A059G4Y2"/>
<dbReference type="PANTHER" id="PTHR30466:SF11">
    <property type="entry name" value="FLAVIN-DEPENDENT MONOOXYGENASE, REDUCTASE SUBUNIT HSAB"/>
    <property type="match status" value="1"/>
</dbReference>
<proteinExistence type="inferred from homology"/>
<dbReference type="InterPro" id="IPR012349">
    <property type="entry name" value="Split_barrel_FMN-bd"/>
</dbReference>
<dbReference type="PATRIC" id="fig|1280953.3.peg.2970"/>
<feature type="domain" description="Flavin reductase like" evidence="3">
    <location>
        <begin position="15"/>
        <end position="159"/>
    </location>
</feature>
<comment type="caution">
    <text evidence="4">The sequence shown here is derived from an EMBL/GenBank/DDBJ whole genome shotgun (WGS) entry which is preliminary data.</text>
</comment>
<dbReference type="EMBL" id="ARYL01000025">
    <property type="protein sequence ID" value="KDA01538.1"/>
    <property type="molecule type" value="Genomic_DNA"/>
</dbReference>
<dbReference type="SMART" id="SM00903">
    <property type="entry name" value="Flavin_Reduct"/>
    <property type="match status" value="1"/>
</dbReference>
<dbReference type="STRING" id="1280953.HOC_14772"/>
<dbReference type="eggNOG" id="COG1853">
    <property type="taxonomic scope" value="Bacteria"/>
</dbReference>
<protein>
    <recommendedName>
        <fullName evidence="3">Flavin reductase like domain-containing protein</fullName>
    </recommendedName>
</protein>